<keyword evidence="6 9" id="KW-0560">Oxidoreductase</keyword>
<evidence type="ECO:0000313" key="17">
    <source>
        <dbReference type="Proteomes" id="UP000463868"/>
    </source>
</evidence>
<reference evidence="14 17" key="1">
    <citation type="submission" date="2018-08" db="EMBL/GenBank/DDBJ databases">
        <title>Analysis of the genomic diversity of Mexican Acinetobacter haemolyticus clinical isolates.</title>
        <authorList>
            <person name="Castro-Jaimes S."/>
            <person name="Cevallos M.A."/>
        </authorList>
    </citation>
    <scope>NUCLEOTIDE SEQUENCE [LARGE SCALE GENOMIC DNA]</scope>
    <source>
        <strain evidence="14 17">AN43</strain>
    </source>
</reference>
<dbReference type="InterPro" id="IPR002579">
    <property type="entry name" value="Met_Sox_Rdtase_MsrB_dom"/>
</dbReference>
<evidence type="ECO:0000256" key="8">
    <source>
        <dbReference type="ARBA" id="ARBA00075819"/>
    </source>
</evidence>
<accession>A0A1L6KN54</accession>
<dbReference type="AlphaFoldDB" id="A0A1L6KN54"/>
<feature type="domain" description="MsrB" evidence="10">
    <location>
        <begin position="8"/>
        <end position="130"/>
    </location>
</feature>
<dbReference type="InterPro" id="IPR028427">
    <property type="entry name" value="Met_Sox_Rdtase_MsrB"/>
</dbReference>
<evidence type="ECO:0000313" key="11">
    <source>
        <dbReference type="EMBL" id="MBO3656477.1"/>
    </source>
</evidence>
<comment type="cofactor">
    <cofactor evidence="9">
        <name>Zn(2+)</name>
        <dbReference type="ChEBI" id="CHEBI:29105"/>
    </cofactor>
    <text evidence="9">Binds 1 zinc ion per subunit. The zinc ion is important for the structural integrity of the protein.</text>
</comment>
<evidence type="ECO:0000313" key="16">
    <source>
        <dbReference type="Proteomes" id="UP000451048"/>
    </source>
</evidence>
<comment type="catalytic activity">
    <reaction evidence="7 9">
        <text>L-methionyl-[protein] + [thioredoxin]-disulfide + H2O = L-methionyl-(R)-S-oxide-[protein] + [thioredoxin]-dithiol</text>
        <dbReference type="Rhea" id="RHEA:24164"/>
        <dbReference type="Rhea" id="RHEA-COMP:10698"/>
        <dbReference type="Rhea" id="RHEA-COMP:10700"/>
        <dbReference type="Rhea" id="RHEA-COMP:12313"/>
        <dbReference type="Rhea" id="RHEA-COMP:12314"/>
        <dbReference type="ChEBI" id="CHEBI:15377"/>
        <dbReference type="ChEBI" id="CHEBI:16044"/>
        <dbReference type="ChEBI" id="CHEBI:29950"/>
        <dbReference type="ChEBI" id="CHEBI:45764"/>
        <dbReference type="ChEBI" id="CHEBI:50058"/>
        <dbReference type="EC" id="1.8.4.12"/>
    </reaction>
</comment>
<dbReference type="NCBIfam" id="TIGR00357">
    <property type="entry name" value="peptide-methionine (R)-S-oxide reductase MsrB"/>
    <property type="match status" value="1"/>
</dbReference>
<dbReference type="GO" id="GO:0030091">
    <property type="term" value="P:protein repair"/>
    <property type="evidence" value="ECO:0007669"/>
    <property type="project" value="InterPro"/>
</dbReference>
<dbReference type="Proteomes" id="UP000294395">
    <property type="component" value="Chromosome"/>
</dbReference>
<name>A0A1L6KN54_ACIHA</name>
<evidence type="ECO:0000256" key="1">
    <source>
        <dbReference type="ARBA" id="ARBA00007174"/>
    </source>
</evidence>
<dbReference type="Proteomes" id="UP000463868">
    <property type="component" value="Chromosome"/>
</dbReference>
<dbReference type="RefSeq" id="WP_004639368.1">
    <property type="nucleotide sequence ID" value="NZ_BBSE01000062.1"/>
</dbReference>
<evidence type="ECO:0000256" key="4">
    <source>
        <dbReference type="ARBA" id="ARBA00022723"/>
    </source>
</evidence>
<dbReference type="Gene3D" id="2.170.150.20">
    <property type="entry name" value="Peptide methionine sulfoxide reductase"/>
    <property type="match status" value="1"/>
</dbReference>
<feature type="active site" description="Nucleophile" evidence="9">
    <location>
        <position position="119"/>
    </location>
</feature>
<gene>
    <name evidence="9 12" type="primary">msrB</name>
    <name evidence="14" type="ORF">AhaeAN43_07430</name>
    <name evidence="13" type="ORF">AHTJR_07085</name>
    <name evidence="12" type="ORF">GPS52_05040</name>
    <name evidence="11" type="ORF">J5N55_00045</name>
</gene>
<dbReference type="PROSITE" id="PS51790">
    <property type="entry name" value="MSRB"/>
    <property type="match status" value="1"/>
</dbReference>
<dbReference type="Pfam" id="PF01641">
    <property type="entry name" value="SelR"/>
    <property type="match status" value="1"/>
</dbReference>
<evidence type="ECO:0000313" key="13">
    <source>
        <dbReference type="EMBL" id="QBQ16046.1"/>
    </source>
</evidence>
<dbReference type="InterPro" id="IPR011057">
    <property type="entry name" value="Mss4-like_sf"/>
</dbReference>
<dbReference type="Proteomes" id="UP000451048">
    <property type="component" value="Unassembled WGS sequence"/>
</dbReference>
<dbReference type="EMBL" id="JAGFOT010000001">
    <property type="protein sequence ID" value="MBO3656477.1"/>
    <property type="molecule type" value="Genomic_DNA"/>
</dbReference>
<evidence type="ECO:0000313" key="12">
    <source>
        <dbReference type="EMBL" id="NAR72871.1"/>
    </source>
</evidence>
<dbReference type="KEGG" id="ahl:AHTJS_08965"/>
<evidence type="ECO:0000256" key="9">
    <source>
        <dbReference type="HAMAP-Rule" id="MF_01400"/>
    </source>
</evidence>
<dbReference type="GO" id="GO:0005737">
    <property type="term" value="C:cytoplasm"/>
    <property type="evidence" value="ECO:0007669"/>
    <property type="project" value="TreeGrafter"/>
</dbReference>
<dbReference type="GeneID" id="56329073"/>
<comment type="similarity">
    <text evidence="1 9">Belongs to the MsrB Met sulfoxide reductase family.</text>
</comment>
<reference evidence="13 15" key="2">
    <citation type="submission" date="2019-03" db="EMBL/GenBank/DDBJ databases">
        <title>Complete genome sequence of two outbreak-associated Acinetobacter haemolyticus strains.</title>
        <authorList>
            <person name="Bai L."/>
            <person name="Zhang S.-C."/>
            <person name="Deng Y."/>
            <person name="Song C.-C."/>
            <person name="Kang G.-B."/>
            <person name="Dong Y."/>
            <person name="Wang Y."/>
            <person name="Gao F."/>
            <person name="Huang H."/>
        </authorList>
    </citation>
    <scope>NUCLEOTIDE SEQUENCE [LARGE SCALE GENOMIC DNA]</scope>
    <source>
        <strain evidence="13 15">TJR01</strain>
    </source>
</reference>
<evidence type="ECO:0000313" key="15">
    <source>
        <dbReference type="Proteomes" id="UP000294395"/>
    </source>
</evidence>
<proteinExistence type="inferred from homology"/>
<protein>
    <recommendedName>
        <fullName evidence="3 9">Peptide methionine sulfoxide reductase MsrB</fullName>
        <ecNumber evidence="2 9">1.8.4.12</ecNumber>
    </recommendedName>
    <alternativeName>
        <fullName evidence="8 9">Peptide-methionine (R)-S-oxide reductase</fullName>
    </alternativeName>
</protein>
<dbReference type="STRING" id="29430.AHTJS_08965"/>
<feature type="binding site" evidence="9">
    <location>
        <position position="50"/>
    </location>
    <ligand>
        <name>Zn(2+)</name>
        <dbReference type="ChEBI" id="CHEBI:29105"/>
    </ligand>
</feature>
<evidence type="ECO:0000259" key="10">
    <source>
        <dbReference type="PROSITE" id="PS51790"/>
    </source>
</evidence>
<dbReference type="OrthoDB" id="9785497at2"/>
<keyword evidence="4 9" id="KW-0479">Metal-binding</keyword>
<dbReference type="FunFam" id="2.170.150.20:FF:000001">
    <property type="entry name" value="Peptide methionine sulfoxide reductase MsrB"/>
    <property type="match status" value="1"/>
</dbReference>
<feature type="binding site" evidence="9">
    <location>
        <position position="47"/>
    </location>
    <ligand>
        <name>Zn(2+)</name>
        <dbReference type="ChEBI" id="CHEBI:29105"/>
    </ligand>
</feature>
<feature type="binding site" evidence="9">
    <location>
        <position position="96"/>
    </location>
    <ligand>
        <name>Zn(2+)</name>
        <dbReference type="ChEBI" id="CHEBI:29105"/>
    </ligand>
</feature>
<evidence type="ECO:0000256" key="3">
    <source>
        <dbReference type="ARBA" id="ARBA00021130"/>
    </source>
</evidence>
<dbReference type="HAMAP" id="MF_01400">
    <property type="entry name" value="MsrB"/>
    <property type="match status" value="1"/>
</dbReference>
<feature type="binding site" evidence="9">
    <location>
        <position position="99"/>
    </location>
    <ligand>
        <name>Zn(2+)</name>
        <dbReference type="ChEBI" id="CHEBI:29105"/>
    </ligand>
</feature>
<dbReference type="EMBL" id="WTTO01000009">
    <property type="protein sequence ID" value="NAR72871.1"/>
    <property type="molecule type" value="Genomic_DNA"/>
</dbReference>
<dbReference type="GO" id="GO:0006979">
    <property type="term" value="P:response to oxidative stress"/>
    <property type="evidence" value="ECO:0007669"/>
    <property type="project" value="InterPro"/>
</dbReference>
<dbReference type="GO" id="GO:0008270">
    <property type="term" value="F:zinc ion binding"/>
    <property type="evidence" value="ECO:0007669"/>
    <property type="project" value="UniProtKB-UniRule"/>
</dbReference>
<sequence length="139" mass="15945">MGKVNKTDREWQRELSPEEYRITRKKGTEPAFTGQYWNSKQKGIYVCRCCGAKLFSSETKYDSGSGWPSFYRPIDNLAIEEHDDSSHGMVRTEIVCHDCDAHLGHVFEDGPEPTGLRYCVNSASLQLKTEEKNDEETYP</sequence>
<dbReference type="EMBL" id="CP031976">
    <property type="protein sequence ID" value="QHI13221.1"/>
    <property type="molecule type" value="Genomic_DNA"/>
</dbReference>
<reference evidence="11" key="4">
    <citation type="submission" date="2021-03" db="EMBL/GenBank/DDBJ databases">
        <title>Acinetobacter spp. whole-genome sequenced from Terengganu.</title>
        <authorList>
            <person name="Mohd Rani F."/>
        </authorList>
    </citation>
    <scope>NUCLEOTIDE SEQUENCE</scope>
    <source>
        <strain evidence="11">AC1502</strain>
    </source>
</reference>
<dbReference type="Proteomes" id="UP000670925">
    <property type="component" value="Unassembled WGS sequence"/>
</dbReference>
<evidence type="ECO:0000256" key="7">
    <source>
        <dbReference type="ARBA" id="ARBA00048488"/>
    </source>
</evidence>
<keyword evidence="5 9" id="KW-0862">Zinc</keyword>
<dbReference type="PANTHER" id="PTHR10173:SF52">
    <property type="entry name" value="METHIONINE-R-SULFOXIDE REDUCTASE B1"/>
    <property type="match status" value="1"/>
</dbReference>
<evidence type="ECO:0000256" key="5">
    <source>
        <dbReference type="ARBA" id="ARBA00022833"/>
    </source>
</evidence>
<reference evidence="12 16" key="3">
    <citation type="submission" date="2019-12" db="EMBL/GenBank/DDBJ databases">
        <title>Acinetobacter haemolyticus comparative genomics.</title>
        <authorList>
            <person name="Castro-Jaimes S."/>
            <person name="Bello-Lopez E."/>
            <person name="Velazquez-Acosta C."/>
            <person name="Volkow-Fernandez P."/>
            <person name="Lozano-Zarain P."/>
            <person name="Castillo Ramirez S."/>
            <person name="Cevallos M.A."/>
        </authorList>
    </citation>
    <scope>NUCLEOTIDE SEQUENCE [LARGE SCALE GENOMIC DNA]</scope>
    <source>
        <strain evidence="12 16">AN10</strain>
    </source>
</reference>
<organism evidence="12 16">
    <name type="scientific">Acinetobacter haemolyticus</name>
    <dbReference type="NCBI Taxonomy" id="29430"/>
    <lineage>
        <taxon>Bacteria</taxon>
        <taxon>Pseudomonadati</taxon>
        <taxon>Pseudomonadota</taxon>
        <taxon>Gammaproteobacteria</taxon>
        <taxon>Moraxellales</taxon>
        <taxon>Moraxellaceae</taxon>
        <taxon>Acinetobacter</taxon>
    </lineage>
</organism>
<dbReference type="EC" id="1.8.4.12" evidence="2 9"/>
<evidence type="ECO:0000256" key="2">
    <source>
        <dbReference type="ARBA" id="ARBA00012499"/>
    </source>
</evidence>
<dbReference type="SUPFAM" id="SSF51316">
    <property type="entry name" value="Mss4-like"/>
    <property type="match status" value="1"/>
</dbReference>
<dbReference type="EMBL" id="CP038009">
    <property type="protein sequence ID" value="QBQ16046.1"/>
    <property type="molecule type" value="Genomic_DNA"/>
</dbReference>
<evidence type="ECO:0000313" key="14">
    <source>
        <dbReference type="EMBL" id="QHI13221.1"/>
    </source>
</evidence>
<dbReference type="GO" id="GO:0033743">
    <property type="term" value="F:peptide-methionine (R)-S-oxide reductase activity"/>
    <property type="evidence" value="ECO:0007669"/>
    <property type="project" value="UniProtKB-UniRule"/>
</dbReference>
<dbReference type="PANTHER" id="PTHR10173">
    <property type="entry name" value="METHIONINE SULFOXIDE REDUCTASE"/>
    <property type="match status" value="1"/>
</dbReference>
<evidence type="ECO:0000256" key="6">
    <source>
        <dbReference type="ARBA" id="ARBA00023002"/>
    </source>
</evidence>